<comment type="caution">
    <text evidence="1">The sequence shown here is derived from an EMBL/GenBank/DDBJ whole genome shotgun (WGS) entry which is preliminary data.</text>
</comment>
<sequence>MKTNKRESTNTIIERFNENQRVLNKRVSKKNHKSIFIDFYFKNFYKNNQQP</sequence>
<name>A0A8H9CHB1_9GAMM</name>
<dbReference type="EMBL" id="CAESAQ020000052">
    <property type="protein sequence ID" value="CAB5499051.1"/>
    <property type="molecule type" value="Genomic_DNA"/>
</dbReference>
<dbReference type="Proteomes" id="UP000643672">
    <property type="component" value="Unassembled WGS sequence"/>
</dbReference>
<evidence type="ECO:0008006" key="3">
    <source>
        <dbReference type="Google" id="ProtNLM"/>
    </source>
</evidence>
<reference evidence="1 2" key="1">
    <citation type="submission" date="2020-05" db="EMBL/GenBank/DDBJ databases">
        <authorList>
            <person name="Petersen J."/>
            <person name="Sayavedra L."/>
        </authorList>
    </citation>
    <scope>NUCLEOTIDE SEQUENCE [LARGE SCALE GENOMIC DNA]</scope>
    <source>
        <strain evidence="1">B thermophilus SOXS</strain>
    </source>
</reference>
<evidence type="ECO:0000313" key="1">
    <source>
        <dbReference type="EMBL" id="CAB5499051.1"/>
    </source>
</evidence>
<keyword evidence="2" id="KW-1185">Reference proteome</keyword>
<organism evidence="1 2">
    <name type="scientific">Bathymodiolus thermophilus thioautotrophic gill symbiont</name>
    <dbReference type="NCBI Taxonomy" id="2360"/>
    <lineage>
        <taxon>Bacteria</taxon>
        <taxon>Pseudomonadati</taxon>
        <taxon>Pseudomonadota</taxon>
        <taxon>Gammaproteobacteria</taxon>
        <taxon>sulfur-oxidizing symbionts</taxon>
    </lineage>
</organism>
<evidence type="ECO:0000313" key="2">
    <source>
        <dbReference type="Proteomes" id="UP000643672"/>
    </source>
</evidence>
<accession>A0A8H9CHB1</accession>
<protein>
    <recommendedName>
        <fullName evidence="3">Transposase</fullName>
    </recommendedName>
</protein>
<proteinExistence type="predicted"/>
<gene>
    <name evidence="1" type="ORF">THERMOS_959</name>
</gene>
<dbReference type="AlphaFoldDB" id="A0A8H9CHB1"/>